<reference evidence="3" key="2">
    <citation type="submission" date="2023-04" db="EMBL/GenBank/DDBJ databases">
        <authorList>
            <person name="Bruccoleri R.E."/>
            <person name="Oakeley E.J."/>
            <person name="Faust A.-M."/>
            <person name="Dessus-Babus S."/>
            <person name="Altorfer M."/>
            <person name="Burckhardt D."/>
            <person name="Oertli M."/>
            <person name="Naumann U."/>
            <person name="Petersen F."/>
            <person name="Wong J."/>
        </authorList>
    </citation>
    <scope>NUCLEOTIDE SEQUENCE</scope>
    <source>
        <strain evidence="3">GSM-AAB239-AS_SAM_17_03QT</strain>
        <tissue evidence="3">Leaf</tissue>
    </source>
</reference>
<keyword evidence="2" id="KW-1133">Transmembrane helix</keyword>
<accession>A0AAX6FBU3</accession>
<evidence type="ECO:0000313" key="3">
    <source>
        <dbReference type="EMBL" id="KAJ6813648.1"/>
    </source>
</evidence>
<name>A0AAX6FBU3_IRIPA</name>
<keyword evidence="4" id="KW-1185">Reference proteome</keyword>
<feature type="region of interest" description="Disordered" evidence="1">
    <location>
        <begin position="1"/>
        <end position="22"/>
    </location>
</feature>
<evidence type="ECO:0000313" key="4">
    <source>
        <dbReference type="Proteomes" id="UP001140949"/>
    </source>
</evidence>
<evidence type="ECO:0000256" key="2">
    <source>
        <dbReference type="SAM" id="Phobius"/>
    </source>
</evidence>
<sequence>MMAQQNRPVPAPGPSASAARRQRATTNSFLSLSVIGLFWTQWYYRFHQLRIPGEFSRDHS</sequence>
<dbReference type="AlphaFoldDB" id="A0AAX6FBU3"/>
<comment type="caution">
    <text evidence="3">The sequence shown here is derived from an EMBL/GenBank/DDBJ whole genome shotgun (WGS) entry which is preliminary data.</text>
</comment>
<organism evidence="3 4">
    <name type="scientific">Iris pallida</name>
    <name type="common">Sweet iris</name>
    <dbReference type="NCBI Taxonomy" id="29817"/>
    <lineage>
        <taxon>Eukaryota</taxon>
        <taxon>Viridiplantae</taxon>
        <taxon>Streptophyta</taxon>
        <taxon>Embryophyta</taxon>
        <taxon>Tracheophyta</taxon>
        <taxon>Spermatophyta</taxon>
        <taxon>Magnoliopsida</taxon>
        <taxon>Liliopsida</taxon>
        <taxon>Asparagales</taxon>
        <taxon>Iridaceae</taxon>
        <taxon>Iridoideae</taxon>
        <taxon>Irideae</taxon>
        <taxon>Iris</taxon>
    </lineage>
</organism>
<feature type="transmembrane region" description="Helical" evidence="2">
    <location>
        <begin position="24"/>
        <end position="44"/>
    </location>
</feature>
<dbReference type="EMBL" id="JANAVB010030220">
    <property type="protein sequence ID" value="KAJ6813648.1"/>
    <property type="molecule type" value="Genomic_DNA"/>
</dbReference>
<gene>
    <name evidence="3" type="ORF">M6B38_142500</name>
</gene>
<proteinExistence type="predicted"/>
<protein>
    <submittedName>
        <fullName evidence="3">Uncharacterized protein</fullName>
    </submittedName>
</protein>
<evidence type="ECO:0000256" key="1">
    <source>
        <dbReference type="SAM" id="MobiDB-lite"/>
    </source>
</evidence>
<dbReference type="Proteomes" id="UP001140949">
    <property type="component" value="Unassembled WGS sequence"/>
</dbReference>
<keyword evidence="2" id="KW-0472">Membrane</keyword>
<keyword evidence="2" id="KW-0812">Transmembrane</keyword>
<reference evidence="3" key="1">
    <citation type="journal article" date="2023" name="GigaByte">
        <title>Genome assembly of the bearded iris, Iris pallida Lam.</title>
        <authorList>
            <person name="Bruccoleri R.E."/>
            <person name="Oakeley E.J."/>
            <person name="Faust A.M.E."/>
            <person name="Altorfer M."/>
            <person name="Dessus-Babus S."/>
            <person name="Burckhardt D."/>
            <person name="Oertli M."/>
            <person name="Naumann U."/>
            <person name="Petersen F."/>
            <person name="Wong J."/>
        </authorList>
    </citation>
    <scope>NUCLEOTIDE SEQUENCE</scope>
    <source>
        <strain evidence="3">GSM-AAB239-AS_SAM_17_03QT</strain>
    </source>
</reference>